<evidence type="ECO:0000313" key="1">
    <source>
        <dbReference type="EMBL" id="NEX22880.1"/>
    </source>
</evidence>
<keyword evidence="1" id="KW-0808">Transferase</keyword>
<reference evidence="1 2" key="2">
    <citation type="submission" date="2020-02" db="EMBL/GenBank/DDBJ databases">
        <title>Genome sequences of Thiorhodococcus mannitoliphagus and Thiorhodococcus minor, purple sulfur photosynthetic bacteria in the gammaproteobacterial family, Chromatiaceae.</title>
        <authorList>
            <person name="Aviles F.A."/>
            <person name="Meyer T.E."/>
            <person name="Kyndt J.A."/>
        </authorList>
    </citation>
    <scope>NUCLEOTIDE SEQUENCE [LARGE SCALE GENOMIC DNA]</scope>
    <source>
        <strain evidence="1 2">DSM 18266</strain>
    </source>
</reference>
<dbReference type="GO" id="GO:0016746">
    <property type="term" value="F:acyltransferase activity"/>
    <property type="evidence" value="ECO:0007669"/>
    <property type="project" value="UniProtKB-KW"/>
</dbReference>
<dbReference type="NCBIfam" id="TIGR03694">
    <property type="entry name" value="exosort_acyl"/>
    <property type="match status" value="1"/>
</dbReference>
<reference evidence="2" key="1">
    <citation type="journal article" date="2020" name="Microbiol. Resour. Announc.">
        <title>Draft Genome Sequences of Thiorhodococcus mannitoliphagus and Thiorhodococcus minor, Purple Sulfur Photosynthetic Bacteria in the Gammaproteobacterial Family Chromatiaceae.</title>
        <authorList>
            <person name="Aviles F.A."/>
            <person name="Meyer T.E."/>
            <person name="Kyndt J.A."/>
        </authorList>
    </citation>
    <scope>NUCLEOTIDE SEQUENCE [LARGE SCALE GENOMIC DNA]</scope>
    <source>
        <strain evidence="2">DSM 18266</strain>
    </source>
</reference>
<organism evidence="1 2">
    <name type="scientific">Thiorhodococcus mannitoliphagus</name>
    <dbReference type="NCBI Taxonomy" id="329406"/>
    <lineage>
        <taxon>Bacteria</taxon>
        <taxon>Pseudomonadati</taxon>
        <taxon>Pseudomonadota</taxon>
        <taxon>Gammaproteobacteria</taxon>
        <taxon>Chromatiales</taxon>
        <taxon>Chromatiaceae</taxon>
        <taxon>Thiorhodococcus</taxon>
    </lineage>
</organism>
<gene>
    <name evidence="1" type="ORF">G3480_21685</name>
</gene>
<accession>A0A6P1DZH3</accession>
<keyword evidence="1" id="KW-0012">Acyltransferase</keyword>
<evidence type="ECO:0000313" key="2">
    <source>
        <dbReference type="Proteomes" id="UP000471640"/>
    </source>
</evidence>
<dbReference type="EMBL" id="JAAIJR010000134">
    <property type="protein sequence ID" value="NEX22880.1"/>
    <property type="molecule type" value="Genomic_DNA"/>
</dbReference>
<dbReference type="Gene3D" id="3.40.630.30">
    <property type="match status" value="1"/>
</dbReference>
<dbReference type="InterPro" id="IPR016181">
    <property type="entry name" value="Acyl_CoA_acyltransferase"/>
</dbReference>
<dbReference type="RefSeq" id="WP_164655980.1">
    <property type="nucleotide sequence ID" value="NZ_JAAIJR010000134.1"/>
</dbReference>
<comment type="caution">
    <text evidence="1">The sequence shown here is derived from an EMBL/GenBank/DDBJ whole genome shotgun (WGS) entry which is preliminary data.</text>
</comment>
<sequence>MSDIDLVTPYRDYFKIVMADTDELRDRVFALRFEVYCRELGWESPEAFADGHEKDEFDDDSVHCLLIHRQSGLDAGTVRLVKARSDGRVPCLPFVGHYDPALFTSDQNPLMMPLGSTGEISRLALHEQFRRRPGEQDSPDGHGAELFQWTQTERRRFPHIALGLYLAAATVGLSEGLTGVYAMMEPRLARHLHFGGIFFQQVGEAIEYRGARAPFYISRLMLFQHLNSPLRGLLDAIAEDLCVSV</sequence>
<proteinExistence type="predicted"/>
<dbReference type="SUPFAM" id="SSF55729">
    <property type="entry name" value="Acyl-CoA N-acyltransferases (Nat)"/>
    <property type="match status" value="1"/>
</dbReference>
<dbReference type="InterPro" id="IPR022484">
    <property type="entry name" value="PEP-CTERM/exosrtase_acylTfrase"/>
</dbReference>
<protein>
    <submittedName>
        <fullName evidence="1">PEP-CTERM/exosortase system-associated acyltransferase</fullName>
    </submittedName>
</protein>
<dbReference type="AlphaFoldDB" id="A0A6P1DZH3"/>
<dbReference type="Pfam" id="PF13444">
    <property type="entry name" value="Acetyltransf_5"/>
    <property type="match status" value="1"/>
</dbReference>
<name>A0A6P1DZH3_9GAMM</name>
<keyword evidence="2" id="KW-1185">Reference proteome</keyword>
<dbReference type="Proteomes" id="UP000471640">
    <property type="component" value="Unassembled WGS sequence"/>
</dbReference>